<evidence type="ECO:0000313" key="5">
    <source>
        <dbReference type="Proteomes" id="UP000251993"/>
    </source>
</evidence>
<dbReference type="OrthoDB" id="9778383at2"/>
<keyword evidence="1" id="KW-0547">Nucleotide-binding</keyword>
<evidence type="ECO:0000256" key="2">
    <source>
        <dbReference type="ARBA" id="ARBA00022840"/>
    </source>
</evidence>
<accession>A0A344TQR6</accession>
<evidence type="ECO:0000259" key="3">
    <source>
        <dbReference type="Pfam" id="PF00501"/>
    </source>
</evidence>
<reference evidence="4 5" key="1">
    <citation type="submission" date="2018-07" db="EMBL/GenBank/DDBJ databases">
        <title>Genome sequencing of Runella.</title>
        <authorList>
            <person name="Baek M.-G."/>
            <person name="Yi H."/>
        </authorList>
    </citation>
    <scope>NUCLEOTIDE SEQUENCE [LARGE SCALE GENOMIC DNA]</scope>
    <source>
        <strain evidence="4 5">HYN0085</strain>
    </source>
</reference>
<dbReference type="PROSITE" id="PS00455">
    <property type="entry name" value="AMP_BINDING"/>
    <property type="match status" value="1"/>
</dbReference>
<dbReference type="Pfam" id="PF00501">
    <property type="entry name" value="AMP-binding"/>
    <property type="match status" value="1"/>
</dbReference>
<name>A0A344TQR6_9BACT</name>
<dbReference type="CDD" id="cd05907">
    <property type="entry name" value="VL_LC_FACS_like"/>
    <property type="match status" value="1"/>
</dbReference>
<dbReference type="EMBL" id="CP030850">
    <property type="protein sequence ID" value="AXE20987.1"/>
    <property type="molecule type" value="Genomic_DNA"/>
</dbReference>
<dbReference type="PANTHER" id="PTHR43272">
    <property type="entry name" value="LONG-CHAIN-FATTY-ACID--COA LIGASE"/>
    <property type="match status" value="1"/>
</dbReference>
<dbReference type="PANTHER" id="PTHR43272:SF33">
    <property type="entry name" value="AMP-BINDING DOMAIN-CONTAINING PROTEIN-RELATED"/>
    <property type="match status" value="1"/>
</dbReference>
<dbReference type="AlphaFoldDB" id="A0A344TQR6"/>
<keyword evidence="2" id="KW-0067">ATP-binding</keyword>
<dbReference type="InterPro" id="IPR020845">
    <property type="entry name" value="AMP-binding_CS"/>
</dbReference>
<dbReference type="GO" id="GO:0016020">
    <property type="term" value="C:membrane"/>
    <property type="evidence" value="ECO:0007669"/>
    <property type="project" value="TreeGrafter"/>
</dbReference>
<dbReference type="Proteomes" id="UP000251993">
    <property type="component" value="Chromosome"/>
</dbReference>
<dbReference type="InterPro" id="IPR000873">
    <property type="entry name" value="AMP-dep_synth/lig_dom"/>
</dbReference>
<dbReference type="InterPro" id="IPR042099">
    <property type="entry name" value="ANL_N_sf"/>
</dbReference>
<proteinExistence type="predicted"/>
<evidence type="ECO:0000313" key="4">
    <source>
        <dbReference type="EMBL" id="AXE20987.1"/>
    </source>
</evidence>
<protein>
    <submittedName>
        <fullName evidence="4">Long-chain fatty acid--CoA ligase</fullName>
    </submittedName>
</protein>
<gene>
    <name evidence="4" type="ORF">DR864_26225</name>
</gene>
<dbReference type="Gene3D" id="3.40.50.12780">
    <property type="entry name" value="N-terminal domain of ligase-like"/>
    <property type="match status" value="1"/>
</dbReference>
<organism evidence="4 5">
    <name type="scientific">Runella rosea</name>
    <dbReference type="NCBI Taxonomy" id="2259595"/>
    <lineage>
        <taxon>Bacteria</taxon>
        <taxon>Pseudomonadati</taxon>
        <taxon>Bacteroidota</taxon>
        <taxon>Cytophagia</taxon>
        <taxon>Cytophagales</taxon>
        <taxon>Spirosomataceae</taxon>
        <taxon>Runella</taxon>
    </lineage>
</organism>
<dbReference type="Pfam" id="PF23562">
    <property type="entry name" value="AMP-binding_C_3"/>
    <property type="match status" value="1"/>
</dbReference>
<evidence type="ECO:0000256" key="1">
    <source>
        <dbReference type="ARBA" id="ARBA00022741"/>
    </source>
</evidence>
<keyword evidence="5" id="KW-1185">Reference proteome</keyword>
<keyword evidence="4" id="KW-0436">Ligase</keyword>
<dbReference type="SUPFAM" id="SSF56801">
    <property type="entry name" value="Acetyl-CoA synthetase-like"/>
    <property type="match status" value="1"/>
</dbReference>
<dbReference type="GO" id="GO:0005524">
    <property type="term" value="F:ATP binding"/>
    <property type="evidence" value="ECO:0007669"/>
    <property type="project" value="UniProtKB-KW"/>
</dbReference>
<sequence>MQTVATRIFDFLDLYVKSQNKPDTLACKRHGEWVTFSSQQFCEEVDKVSLGLIQLGVQAGDRIAIVSEGRPEWNIVDFGIQQVGAVSVPIYPTLTLDDFQYIFHEAEVKFVFVGDAGLFRKLIDVVATAPTVEEMYTFDAVKSAKNLTDVMGKADEANRPKLDAMKAAVQPDDLLSIIYTSGTTGDPKGVMISHHNILSNAEEGRKLIAFGSEARALSFLPLNHVFERMVQYVYLRSGISIYYAESVATIAENLREVHPTVLSTVPRLLEKVYDKIVAKGYELSRVSRNIFLWALDLGLKYDPNKDMGWWYNTQLSLAKKLVFSKWQEALGGKLQMIVVGAAATPPRIARVFWAAGIPVCEGYGLTETSPVISFNRLYPQQEIRIGTVGMVIDGVEVKLADDGEILVKGPNVMKGYYRKPHLTAEVISADGWFHTGDIGQWVDDKFLKLTDRKKEIFKISAGKYVAPQAVEAKLKESFFIEQAVVLGDGQKYAAALIVPSFDAIKEFCRIENITYTSDDEIIKNEKVSAKIRSEVENENKELAPYERVKKYHLLSRELSAANGELTPTLKPKRRIIQEKYKAEIEEMFA</sequence>
<feature type="domain" description="AMP-dependent synthetase/ligase" evidence="3">
    <location>
        <begin position="18"/>
        <end position="417"/>
    </location>
</feature>
<dbReference type="GO" id="GO:0004467">
    <property type="term" value="F:long-chain fatty acid-CoA ligase activity"/>
    <property type="evidence" value="ECO:0007669"/>
    <property type="project" value="TreeGrafter"/>
</dbReference>
<dbReference type="KEGG" id="run:DR864_26225"/>
<dbReference type="RefSeq" id="WP_114069750.1">
    <property type="nucleotide sequence ID" value="NZ_CP030850.1"/>
</dbReference>